<evidence type="ECO:0000256" key="9">
    <source>
        <dbReference type="ARBA" id="ARBA00071212"/>
    </source>
</evidence>
<dbReference type="SUPFAM" id="SSF52540">
    <property type="entry name" value="P-loop containing nucleoside triphosphate hydrolases"/>
    <property type="match status" value="1"/>
</dbReference>
<keyword evidence="6 14" id="KW-0418">Kinase</keyword>
<feature type="non-terminal residue" evidence="14">
    <location>
        <position position="783"/>
    </location>
</feature>
<dbReference type="GO" id="GO:0005730">
    <property type="term" value="C:nucleolus"/>
    <property type="evidence" value="ECO:0007669"/>
    <property type="project" value="UniProtKB-SubCell"/>
</dbReference>
<sequence>MKESDTKSSRKRKRSVIISNDKFVIVSLEKEEFPPRKKRPSVSSVDQSYVDSSSKKKKRESYYEKFIKDLFNSSSTSNFEPGESQSEEFGAVSGSTPEHLPSIEEPSSEEPLREEPSSEEPSREEPSSEEPSSEEPSREEPSRDEPSSEEPSTEEPSSEEAECNEENNTFTNFLNSFPTLSDSDNEKEQPSVSEDSDGSASHRKGKAEKQSKSEEIDYQSSNESEMAVEETDEKQEKNEKKRKYTGNKILKLSDSVSVVQIPSKSTEVLLLTHPASASLLKHITVRVLSGGISIFGYSMDCQSSPVKLFSSKKTGVISLSTEYSEPIWKKRDLYKSVKRNLQAISSRETAMEILTMCINSTVIIVLERCLYPSPIQFVKLYFSHVFHFKKKPLRYPDRAFCELNGQGSIRFSTFCDSLAEKIKECIRRSTIKDEPGPRIVVVGPKKCGKSSLVRFLINKTLHMFQEVYYLESDPGQTEFTPPGVVSLTKVTKPLLGPPFMHLKKPKKMIFTGSITPETSPDMYNKSICQLMEHYNSSYSLEPLFVNTMGWITGMGAEILQNLIKAVEPTILINLIQVKRSRFNCRKLLNENVKYVEINILKPHENVGGFTAFEMRHLAMLAYLGRCQSPFLRPLYLNEIQPYCVCWDKVAVYVFNRRLPPYRLLEALNGSIVALCNVDESLVLESDIPGFQKTLKDEPDNECLGFGVVRAVDETNHLLYIVTPLPLKELKNVNAIMKGNILLPKEVLLQQPIDYTAMPFTDHPTAVPTASRKRVQKRVRRQQN</sequence>
<feature type="domain" description="NOL9 N-terminal" evidence="12">
    <location>
        <begin position="264"/>
        <end position="391"/>
    </location>
</feature>
<dbReference type="EMBL" id="KK117292">
    <property type="protein sequence ID" value="KFM70080.1"/>
    <property type="molecule type" value="Genomic_DNA"/>
</dbReference>
<keyword evidence="4" id="KW-0808">Transferase</keyword>
<dbReference type="Pfam" id="PF16575">
    <property type="entry name" value="CLP1_P"/>
    <property type="match status" value="1"/>
</dbReference>
<keyword evidence="7" id="KW-0067">ATP-binding</keyword>
<feature type="region of interest" description="Disordered" evidence="10">
    <location>
        <begin position="763"/>
        <end position="783"/>
    </location>
</feature>
<dbReference type="GO" id="GO:0005524">
    <property type="term" value="F:ATP binding"/>
    <property type="evidence" value="ECO:0007669"/>
    <property type="project" value="UniProtKB-KW"/>
</dbReference>
<dbReference type="PANTHER" id="PTHR12755">
    <property type="entry name" value="CLEAVAGE/POLYADENYLATION FACTOR IA SUBUNIT CLP1P"/>
    <property type="match status" value="1"/>
</dbReference>
<evidence type="ECO:0000259" key="13">
    <source>
        <dbReference type="Pfam" id="PF25467"/>
    </source>
</evidence>
<feature type="compositionally biased region" description="Polar residues" evidence="10">
    <location>
        <begin position="167"/>
        <end position="182"/>
    </location>
</feature>
<dbReference type="Proteomes" id="UP000054359">
    <property type="component" value="Unassembled WGS sequence"/>
</dbReference>
<keyword evidence="15" id="KW-1185">Reference proteome</keyword>
<dbReference type="GO" id="GO:0051731">
    <property type="term" value="F:polynucleotide 5'-hydroxyl-kinase activity"/>
    <property type="evidence" value="ECO:0007669"/>
    <property type="project" value="InterPro"/>
</dbReference>
<evidence type="ECO:0000256" key="10">
    <source>
        <dbReference type="SAM" id="MobiDB-lite"/>
    </source>
</evidence>
<proteinExistence type="inferred from homology"/>
<evidence type="ECO:0000256" key="2">
    <source>
        <dbReference type="ARBA" id="ARBA00011003"/>
    </source>
</evidence>
<dbReference type="AlphaFoldDB" id="A0A087TY91"/>
<reference evidence="14 15" key="1">
    <citation type="submission" date="2013-11" db="EMBL/GenBank/DDBJ databases">
        <title>Genome sequencing of Stegodyphus mimosarum.</title>
        <authorList>
            <person name="Bechsgaard J."/>
        </authorList>
    </citation>
    <scope>NUCLEOTIDE SEQUENCE [LARGE SCALE GENOMIC DNA]</scope>
</reference>
<evidence type="ECO:0000256" key="5">
    <source>
        <dbReference type="ARBA" id="ARBA00022741"/>
    </source>
</evidence>
<feature type="compositionally biased region" description="Basic residues" evidence="10">
    <location>
        <begin position="770"/>
        <end position="783"/>
    </location>
</feature>
<gene>
    <name evidence="14" type="ORF">X975_22440</name>
</gene>
<evidence type="ECO:0000259" key="12">
    <source>
        <dbReference type="Pfam" id="PF24419"/>
    </source>
</evidence>
<keyword evidence="3" id="KW-0698">rRNA processing</keyword>
<evidence type="ECO:0000256" key="4">
    <source>
        <dbReference type="ARBA" id="ARBA00022679"/>
    </source>
</evidence>
<evidence type="ECO:0000259" key="11">
    <source>
        <dbReference type="Pfam" id="PF16575"/>
    </source>
</evidence>
<dbReference type="InterPro" id="IPR032319">
    <property type="entry name" value="CLP1_P"/>
</dbReference>
<name>A0A087TY91_STEMI</name>
<feature type="domain" description="Clp1 P-loop" evidence="11">
    <location>
        <begin position="443"/>
        <end position="622"/>
    </location>
</feature>
<dbReference type="GO" id="GO:0000448">
    <property type="term" value="P:cleavage in ITS2 between 5.8S rRNA and LSU-rRNA of tricistronic rRNA transcript (SSU-rRNA, 5.8S rRNA, LSU-rRNA)"/>
    <property type="evidence" value="ECO:0007669"/>
    <property type="project" value="TreeGrafter"/>
</dbReference>
<dbReference type="Pfam" id="PF25467">
    <property type="entry name" value="NOL9_C"/>
    <property type="match status" value="1"/>
</dbReference>
<dbReference type="OrthoDB" id="2405412at2759"/>
<organism evidence="14 15">
    <name type="scientific">Stegodyphus mimosarum</name>
    <name type="common">African social velvet spider</name>
    <dbReference type="NCBI Taxonomy" id="407821"/>
    <lineage>
        <taxon>Eukaryota</taxon>
        <taxon>Metazoa</taxon>
        <taxon>Ecdysozoa</taxon>
        <taxon>Arthropoda</taxon>
        <taxon>Chelicerata</taxon>
        <taxon>Arachnida</taxon>
        <taxon>Araneae</taxon>
        <taxon>Araneomorphae</taxon>
        <taxon>Entelegynae</taxon>
        <taxon>Eresoidea</taxon>
        <taxon>Eresidae</taxon>
        <taxon>Stegodyphus</taxon>
    </lineage>
</organism>
<dbReference type="InterPro" id="IPR057570">
    <property type="entry name" value="NOL9_C"/>
</dbReference>
<evidence type="ECO:0000313" key="15">
    <source>
        <dbReference type="Proteomes" id="UP000054359"/>
    </source>
</evidence>
<dbReference type="InterPro" id="IPR057573">
    <property type="entry name" value="NOL9_N"/>
</dbReference>
<dbReference type="PANTHER" id="PTHR12755:SF3">
    <property type="entry name" value="POLYNUCLEOTIDE 5'-HYDROXYL-KINASE NOL9"/>
    <property type="match status" value="1"/>
</dbReference>
<keyword evidence="8" id="KW-0539">Nucleus</keyword>
<evidence type="ECO:0000256" key="8">
    <source>
        <dbReference type="ARBA" id="ARBA00023242"/>
    </source>
</evidence>
<evidence type="ECO:0000256" key="7">
    <source>
        <dbReference type="ARBA" id="ARBA00022840"/>
    </source>
</evidence>
<dbReference type="InterPro" id="IPR027417">
    <property type="entry name" value="P-loop_NTPase"/>
</dbReference>
<feature type="region of interest" description="Disordered" evidence="10">
    <location>
        <begin position="30"/>
        <end position="241"/>
    </location>
</feature>
<dbReference type="Gene3D" id="3.40.50.300">
    <property type="entry name" value="P-loop containing nucleotide triphosphate hydrolases"/>
    <property type="match status" value="1"/>
</dbReference>
<dbReference type="STRING" id="407821.A0A087TY91"/>
<evidence type="ECO:0000256" key="1">
    <source>
        <dbReference type="ARBA" id="ARBA00004604"/>
    </source>
</evidence>
<dbReference type="Pfam" id="PF24419">
    <property type="entry name" value="Cupin_NOL9"/>
    <property type="match status" value="1"/>
</dbReference>
<dbReference type="OMA" id="YLECDMA"/>
<comment type="subcellular location">
    <subcellularLocation>
        <location evidence="1">Nucleus</location>
        <location evidence="1">Nucleolus</location>
    </subcellularLocation>
</comment>
<feature type="compositionally biased region" description="Acidic residues" evidence="10">
    <location>
        <begin position="147"/>
        <end position="165"/>
    </location>
</feature>
<feature type="compositionally biased region" description="Basic and acidic residues" evidence="10">
    <location>
        <begin position="135"/>
        <end position="146"/>
    </location>
</feature>
<accession>A0A087TY91</accession>
<protein>
    <recommendedName>
        <fullName evidence="9">Polynucleotide 5'-hydroxyl-kinase NOL9</fullName>
    </recommendedName>
</protein>
<evidence type="ECO:0000256" key="3">
    <source>
        <dbReference type="ARBA" id="ARBA00022552"/>
    </source>
</evidence>
<evidence type="ECO:0000313" key="14">
    <source>
        <dbReference type="EMBL" id="KFM70080.1"/>
    </source>
</evidence>
<comment type="similarity">
    <text evidence="2">Belongs to the Clp1 family. NOL9/GRC3 subfamily.</text>
</comment>
<keyword evidence="5" id="KW-0547">Nucleotide-binding</keyword>
<feature type="compositionally biased region" description="Basic and acidic residues" evidence="10">
    <location>
        <begin position="110"/>
        <end position="126"/>
    </location>
</feature>
<evidence type="ECO:0000256" key="6">
    <source>
        <dbReference type="ARBA" id="ARBA00022777"/>
    </source>
</evidence>
<feature type="compositionally biased region" description="Low complexity" evidence="10">
    <location>
        <begin position="41"/>
        <end position="52"/>
    </location>
</feature>
<feature type="domain" description="NOL9 C-terminal" evidence="13">
    <location>
        <begin position="638"/>
        <end position="743"/>
    </location>
</feature>
<dbReference type="InterPro" id="IPR045116">
    <property type="entry name" value="Clp1/Grc3"/>
</dbReference>